<dbReference type="InterPro" id="IPR027417">
    <property type="entry name" value="P-loop_NTPase"/>
</dbReference>
<dbReference type="InterPro" id="IPR001650">
    <property type="entry name" value="Helicase_C-like"/>
</dbReference>
<dbReference type="GO" id="GO:0070125">
    <property type="term" value="P:mitochondrial translational elongation"/>
    <property type="evidence" value="ECO:0007669"/>
    <property type="project" value="TreeGrafter"/>
</dbReference>
<keyword evidence="1" id="KW-0347">Helicase</keyword>
<protein>
    <submittedName>
        <fullName evidence="4">P-loop containing nucleoside triphosphate hydrolase protein</fullName>
    </submittedName>
</protein>
<proteinExistence type="predicted"/>
<keyword evidence="4" id="KW-0378">Hydrolase</keyword>
<accession>A0A397UN14</accession>
<dbReference type="PROSITE" id="PS51257">
    <property type="entry name" value="PROKAR_LIPOPROTEIN"/>
    <property type="match status" value="1"/>
</dbReference>
<evidence type="ECO:0000313" key="4">
    <source>
        <dbReference type="EMBL" id="RIB10189.1"/>
    </source>
</evidence>
<dbReference type="GO" id="GO:0032042">
    <property type="term" value="P:mitochondrial DNA metabolic process"/>
    <property type="evidence" value="ECO:0007669"/>
    <property type="project" value="TreeGrafter"/>
</dbReference>
<dbReference type="Pfam" id="PF00271">
    <property type="entry name" value="Helicase_C"/>
    <property type="match status" value="1"/>
</dbReference>
<dbReference type="CDD" id="cd18799">
    <property type="entry name" value="SF2_C_EcoAI-like"/>
    <property type="match status" value="1"/>
</dbReference>
<dbReference type="PANTHER" id="PTHR47396:SF1">
    <property type="entry name" value="ATP-DEPENDENT HELICASE IRC3-RELATED"/>
    <property type="match status" value="1"/>
</dbReference>
<dbReference type="SMART" id="SM00487">
    <property type="entry name" value="DEXDc"/>
    <property type="match status" value="1"/>
</dbReference>
<dbReference type="PROSITE" id="PS51192">
    <property type="entry name" value="HELICASE_ATP_BIND_1"/>
    <property type="match status" value="1"/>
</dbReference>
<dbReference type="Gene3D" id="3.40.50.300">
    <property type="entry name" value="P-loop containing nucleotide triphosphate hydrolases"/>
    <property type="match status" value="2"/>
</dbReference>
<feature type="domain" description="Helicase C-terminal" evidence="3">
    <location>
        <begin position="295"/>
        <end position="465"/>
    </location>
</feature>
<dbReference type="STRING" id="44941.A0A397UN14"/>
<dbReference type="GO" id="GO:0005759">
    <property type="term" value="C:mitochondrial matrix"/>
    <property type="evidence" value="ECO:0007669"/>
    <property type="project" value="TreeGrafter"/>
</dbReference>
<dbReference type="SMART" id="SM00490">
    <property type="entry name" value="HELICc"/>
    <property type="match status" value="1"/>
</dbReference>
<dbReference type="AlphaFoldDB" id="A0A397UN14"/>
<dbReference type="EMBL" id="QKWP01001281">
    <property type="protein sequence ID" value="RIB10189.1"/>
    <property type="molecule type" value="Genomic_DNA"/>
</dbReference>
<organism evidence="4 5">
    <name type="scientific">Gigaspora rosea</name>
    <dbReference type="NCBI Taxonomy" id="44941"/>
    <lineage>
        <taxon>Eukaryota</taxon>
        <taxon>Fungi</taxon>
        <taxon>Fungi incertae sedis</taxon>
        <taxon>Mucoromycota</taxon>
        <taxon>Glomeromycotina</taxon>
        <taxon>Glomeromycetes</taxon>
        <taxon>Diversisporales</taxon>
        <taxon>Gigasporaceae</taxon>
        <taxon>Gigaspora</taxon>
    </lineage>
</organism>
<evidence type="ECO:0000259" key="3">
    <source>
        <dbReference type="PROSITE" id="PS51194"/>
    </source>
</evidence>
<dbReference type="GO" id="GO:0061749">
    <property type="term" value="F:forked DNA-dependent helicase activity"/>
    <property type="evidence" value="ECO:0007669"/>
    <property type="project" value="TreeGrafter"/>
</dbReference>
<gene>
    <name evidence="4" type="ORF">C2G38_2206815</name>
</gene>
<dbReference type="OrthoDB" id="16911at2759"/>
<keyword evidence="1" id="KW-0547">Nucleotide-binding</keyword>
<comment type="caution">
    <text evidence="4">The sequence shown here is derived from an EMBL/GenBank/DDBJ whole genome shotgun (WGS) entry which is preliminary data.</text>
</comment>
<keyword evidence="1" id="KW-0067">ATP-binding</keyword>
<dbReference type="InterPro" id="IPR050742">
    <property type="entry name" value="Helicase_Restrict-Modif_Enz"/>
</dbReference>
<name>A0A397UN14_9GLOM</name>
<dbReference type="Proteomes" id="UP000266673">
    <property type="component" value="Unassembled WGS sequence"/>
</dbReference>
<keyword evidence="5" id="KW-1185">Reference proteome</keyword>
<dbReference type="GO" id="GO:0000403">
    <property type="term" value="F:Y-form DNA binding"/>
    <property type="evidence" value="ECO:0007669"/>
    <property type="project" value="TreeGrafter"/>
</dbReference>
<dbReference type="GO" id="GO:0005524">
    <property type="term" value="F:ATP binding"/>
    <property type="evidence" value="ECO:0007669"/>
    <property type="project" value="InterPro"/>
</dbReference>
<dbReference type="PANTHER" id="PTHR47396">
    <property type="entry name" value="TYPE I RESTRICTION ENZYME ECOKI R PROTEIN"/>
    <property type="match status" value="1"/>
</dbReference>
<dbReference type="GO" id="GO:0036121">
    <property type="term" value="F:double-stranded DNA helicase activity"/>
    <property type="evidence" value="ECO:0007669"/>
    <property type="project" value="TreeGrafter"/>
</dbReference>
<dbReference type="InterPro" id="IPR006935">
    <property type="entry name" value="Helicase/UvrB_N"/>
</dbReference>
<evidence type="ECO:0000259" key="2">
    <source>
        <dbReference type="PROSITE" id="PS51192"/>
    </source>
</evidence>
<dbReference type="Pfam" id="PF04851">
    <property type="entry name" value="ResIII"/>
    <property type="match status" value="1"/>
</dbReference>
<dbReference type="PROSITE" id="PS51194">
    <property type="entry name" value="HELICASE_CTER"/>
    <property type="match status" value="1"/>
</dbReference>
<evidence type="ECO:0000313" key="5">
    <source>
        <dbReference type="Proteomes" id="UP000266673"/>
    </source>
</evidence>
<dbReference type="InterPro" id="IPR014001">
    <property type="entry name" value="Helicase_ATP-bd"/>
</dbReference>
<feature type="domain" description="Helicase ATP-binding" evidence="2">
    <location>
        <begin position="78"/>
        <end position="241"/>
    </location>
</feature>
<sequence length="665" mass="76078">MCYKNYIFSAFVASCPRPRPHPRPRQLSSGSLLAFRNNNTSKLHTYGPSLAEQESKLYDNMDHLRPYQRECIETCLNKFLKEKVNRQIVSLPVGSGKTVIFSNLISRIPSPMHGAEKTLVLAHREELLDQAYKQIKKYSNLTAEIDQGGRTATGNANVIIGSVQSLGRAGSARIEKYNPSHFKAIIIDEAHHAAASIYRKILEYFGAHTKDTHIFVWGCSATVRRYDGLALDGIFDEIAYHKDFLEMIKEKWLCNLRITTIKTGTDLSQVKSNAVDFIPTILSRLINVKNRNEIIVRTYLKFAENRKSTIVFGVDITHVENLTEMFREYGINAYSITSKTKAYKRAEILNNFRAKLFPVLVNCGILTEGTDVPTIDCVIMGRPTKSHVLFQQMIGRGMRIAEDKEDCLVLDFIDSDCKIPDLITAPTLFGLDPTTELNDYIPSIEENKKRIKMEQQTREYVADITKIKITEYSNPFEIVDDCSGATFVGAISEFAWLRVNHDIYVLPLYEVGTLRVEKDTQGIYRVKLRKKQDRFINNTRVCAHVLEDLPIRSDSLESVIRACDQWVIRTSIIRGRHIRDIASRYAKWRRGRITKQQIEWLKKKKVPLSDDTIKSMKKGQATNLVARIIEGAQKNWRLILNERAAKEKICLKKEVRVGPLKRTLD</sequence>
<evidence type="ECO:0000256" key="1">
    <source>
        <dbReference type="ARBA" id="ARBA00022806"/>
    </source>
</evidence>
<dbReference type="GO" id="GO:0016787">
    <property type="term" value="F:hydrolase activity"/>
    <property type="evidence" value="ECO:0007669"/>
    <property type="project" value="UniProtKB-KW"/>
</dbReference>
<reference evidence="4 5" key="1">
    <citation type="submission" date="2018-06" db="EMBL/GenBank/DDBJ databases">
        <title>Comparative genomics reveals the genomic features of Rhizophagus irregularis, R. cerebriforme, R. diaphanum and Gigaspora rosea, and their symbiotic lifestyle signature.</title>
        <authorList>
            <person name="Morin E."/>
            <person name="San Clemente H."/>
            <person name="Chen E.C.H."/>
            <person name="De La Providencia I."/>
            <person name="Hainaut M."/>
            <person name="Kuo A."/>
            <person name="Kohler A."/>
            <person name="Murat C."/>
            <person name="Tang N."/>
            <person name="Roy S."/>
            <person name="Loubradou J."/>
            <person name="Henrissat B."/>
            <person name="Grigoriev I.V."/>
            <person name="Corradi N."/>
            <person name="Roux C."/>
            <person name="Martin F.M."/>
        </authorList>
    </citation>
    <scope>NUCLEOTIDE SEQUENCE [LARGE SCALE GENOMIC DNA]</scope>
    <source>
        <strain evidence="4 5">DAOM 194757</strain>
    </source>
</reference>
<dbReference type="SUPFAM" id="SSF52540">
    <property type="entry name" value="P-loop containing nucleoside triphosphate hydrolases"/>
    <property type="match status" value="1"/>
</dbReference>